<sequence length="282" mass="30122">MPGRPEKPIAPDRSSDLQALAAQLRELRAASGLSLQALAARTSASPSALSRASSGRVMPSWQSVSAFADAAQLDAVGRAELARRWERARSSAGRGVAAGVESPAHMLGNYHRDADRSALLGRLYAAAGRPSLRQLAEQSRRSRSTVHRAVTGRSLAGANELAEILLSYIPQEHRSSWADKVDVVFESPSAAAAPPLFKIKAGGSARQAEQAVAEFRRALRVLRNLAVHGQIELDPQLAVQVMQLDTAFEEAALPDPGSATSRALQALEASEHTESSRDRRIS</sequence>
<protein>
    <submittedName>
        <fullName evidence="3">Helix-turn-helix domain-containing protein</fullName>
    </submittedName>
</protein>
<dbReference type="SUPFAM" id="SSF47413">
    <property type="entry name" value="lambda repressor-like DNA-binding domains"/>
    <property type="match status" value="1"/>
</dbReference>
<organism evidence="3 4">
    <name type="scientific">Streptomyces montanisoli</name>
    <dbReference type="NCBI Taxonomy" id="2798581"/>
    <lineage>
        <taxon>Bacteria</taxon>
        <taxon>Bacillati</taxon>
        <taxon>Actinomycetota</taxon>
        <taxon>Actinomycetes</taxon>
        <taxon>Kitasatosporales</taxon>
        <taxon>Streptomycetaceae</taxon>
        <taxon>Streptomyces</taxon>
    </lineage>
</organism>
<evidence type="ECO:0000259" key="2">
    <source>
        <dbReference type="PROSITE" id="PS50943"/>
    </source>
</evidence>
<dbReference type="EMBL" id="JAGIQL010000117">
    <property type="protein sequence ID" value="MBP0460470.1"/>
    <property type="molecule type" value="Genomic_DNA"/>
</dbReference>
<name>A0A940MCI7_9ACTN</name>
<gene>
    <name evidence="3" type="ORF">JFN87_23715</name>
</gene>
<dbReference type="InterPro" id="IPR001387">
    <property type="entry name" value="Cro/C1-type_HTH"/>
</dbReference>
<dbReference type="Proteomes" id="UP000670475">
    <property type="component" value="Unassembled WGS sequence"/>
</dbReference>
<dbReference type="PROSITE" id="PS50943">
    <property type="entry name" value="HTH_CROC1"/>
    <property type="match status" value="1"/>
</dbReference>
<keyword evidence="4" id="KW-1185">Reference proteome</keyword>
<dbReference type="Pfam" id="PF13560">
    <property type="entry name" value="HTH_31"/>
    <property type="match status" value="1"/>
</dbReference>
<reference evidence="3" key="1">
    <citation type="submission" date="2021-03" db="EMBL/GenBank/DDBJ databases">
        <title>Whole genome sequence of Streptomyces bomunensis MMS17-BM035.</title>
        <authorList>
            <person name="Lee J.H."/>
        </authorList>
    </citation>
    <scope>NUCLEOTIDE SEQUENCE</scope>
    <source>
        <strain evidence="3">MMS17-BM035</strain>
    </source>
</reference>
<feature type="region of interest" description="Disordered" evidence="1">
    <location>
        <begin position="252"/>
        <end position="282"/>
    </location>
</feature>
<evidence type="ECO:0000256" key="1">
    <source>
        <dbReference type="SAM" id="MobiDB-lite"/>
    </source>
</evidence>
<dbReference type="Gene3D" id="1.10.260.40">
    <property type="entry name" value="lambda repressor-like DNA-binding domains"/>
    <property type="match status" value="1"/>
</dbReference>
<dbReference type="RefSeq" id="WP_209343034.1">
    <property type="nucleotide sequence ID" value="NZ_JAGIQL010000117.1"/>
</dbReference>
<comment type="caution">
    <text evidence="3">The sequence shown here is derived from an EMBL/GenBank/DDBJ whole genome shotgun (WGS) entry which is preliminary data.</text>
</comment>
<dbReference type="AlphaFoldDB" id="A0A940MCI7"/>
<evidence type="ECO:0000313" key="4">
    <source>
        <dbReference type="Proteomes" id="UP000670475"/>
    </source>
</evidence>
<dbReference type="CDD" id="cd00093">
    <property type="entry name" value="HTH_XRE"/>
    <property type="match status" value="1"/>
</dbReference>
<dbReference type="InterPro" id="IPR010982">
    <property type="entry name" value="Lambda_DNA-bd_dom_sf"/>
</dbReference>
<dbReference type="SMART" id="SM00530">
    <property type="entry name" value="HTH_XRE"/>
    <property type="match status" value="1"/>
</dbReference>
<evidence type="ECO:0000313" key="3">
    <source>
        <dbReference type="EMBL" id="MBP0460470.1"/>
    </source>
</evidence>
<dbReference type="GO" id="GO:0003677">
    <property type="term" value="F:DNA binding"/>
    <property type="evidence" value="ECO:0007669"/>
    <property type="project" value="InterPro"/>
</dbReference>
<accession>A0A940MCI7</accession>
<proteinExistence type="predicted"/>
<feature type="domain" description="HTH cro/C1-type" evidence="2">
    <location>
        <begin position="24"/>
        <end position="51"/>
    </location>
</feature>
<feature type="compositionally biased region" description="Basic and acidic residues" evidence="1">
    <location>
        <begin position="269"/>
        <end position="282"/>
    </location>
</feature>